<sequence>MGVFAEMGRNRHENLLFFQHRDSGLRGVLAIHDSSLGPAVGGVRCWNYASEDELCRDALRLSESASLSAALFGCDAGGGKAIIWANPEEKNEVMLRAFGIFLQSLGGRFIASAELGTTSQDMDVIGKETQFVAGLLKGQGVESDYSAITARGVFLGMKAAAKVVFGTASLKDRKIAVQGLGKVGTALLELLAKEGARLSVSDLYFEKVKAARDRYPGIEMVPPEEIPFHPVDILAPCALGGLLTPETVGRLKCKIVAGAATNQLSDDSVADLLAKSGILYLPDFLLSAGDIIMVNSDMYGIPTKTCLPTVERVYGLAEELLVKVQTTRQTPTKIAREWALDRMRRIRTLKKIYKPTR</sequence>
<dbReference type="SUPFAM" id="SSF51735">
    <property type="entry name" value="NAD(P)-binding Rossmann-fold domains"/>
    <property type="match status" value="1"/>
</dbReference>
<dbReference type="InterPro" id="IPR036291">
    <property type="entry name" value="NAD(P)-bd_dom_sf"/>
</dbReference>
<comment type="similarity">
    <text evidence="1 6">Belongs to the Glu/Leu/Phe/Val dehydrogenases family.</text>
</comment>
<dbReference type="Pfam" id="PF02812">
    <property type="entry name" value="ELFV_dehydrog_N"/>
    <property type="match status" value="1"/>
</dbReference>
<keyword evidence="5" id="KW-0547">Nucleotide-binding</keyword>
<evidence type="ECO:0000256" key="6">
    <source>
        <dbReference type="RuleBase" id="RU004417"/>
    </source>
</evidence>
<protein>
    <submittedName>
        <fullName evidence="8">Leucine dehydrogenase</fullName>
    </submittedName>
</protein>
<keyword evidence="2 6" id="KW-0560">Oxidoreductase</keyword>
<dbReference type="EMBL" id="QOQW01000001">
    <property type="protein sequence ID" value="RCK81754.1"/>
    <property type="molecule type" value="Genomic_DNA"/>
</dbReference>
<evidence type="ECO:0000256" key="1">
    <source>
        <dbReference type="ARBA" id="ARBA00006382"/>
    </source>
</evidence>
<keyword evidence="3 5" id="KW-0520">NAD</keyword>
<dbReference type="InterPro" id="IPR006097">
    <property type="entry name" value="Glu/Leu/Phe/Val/Trp_DH_dimer"/>
</dbReference>
<evidence type="ECO:0000256" key="3">
    <source>
        <dbReference type="ARBA" id="ARBA00023027"/>
    </source>
</evidence>
<dbReference type="GO" id="GO:0000166">
    <property type="term" value="F:nucleotide binding"/>
    <property type="evidence" value="ECO:0007669"/>
    <property type="project" value="UniProtKB-KW"/>
</dbReference>
<feature type="domain" description="Glutamate/phenylalanine/leucine/valine/L-tryptophan dehydrogenase C-terminal" evidence="7">
    <location>
        <begin position="143"/>
        <end position="351"/>
    </location>
</feature>
<gene>
    <name evidence="8" type="ORF">OZSIB_0888</name>
</gene>
<dbReference type="PANTHER" id="PTHR42722:SF1">
    <property type="entry name" value="VALINE DEHYDROGENASE"/>
    <property type="match status" value="1"/>
</dbReference>
<name>A0A367ZUC8_9BACT</name>
<dbReference type="PRINTS" id="PR00082">
    <property type="entry name" value="GLFDHDRGNASE"/>
</dbReference>
<dbReference type="AlphaFoldDB" id="A0A367ZUC8"/>
<dbReference type="InterPro" id="IPR006096">
    <property type="entry name" value="Glu/Leu/Phe/Val/Trp_DH_C"/>
</dbReference>
<accession>A0A367ZUC8</accession>
<dbReference type="SMART" id="SM00839">
    <property type="entry name" value="ELFV_dehydrog"/>
    <property type="match status" value="1"/>
</dbReference>
<dbReference type="InterPro" id="IPR006095">
    <property type="entry name" value="Glu/Leu/Phe/Val/Trp_DH"/>
</dbReference>
<reference evidence="8 9" key="1">
    <citation type="submission" date="2018-05" db="EMBL/GenBank/DDBJ databases">
        <title>A metagenomic window into the 2 km-deep terrestrial subsurface aquifer revealed taxonomically and functionally diverse microbial community comprising novel uncultured bacterial lineages.</title>
        <authorList>
            <person name="Kadnikov V.V."/>
            <person name="Mardanov A.V."/>
            <person name="Beletsky A.V."/>
            <person name="Banks D."/>
            <person name="Pimenov N.V."/>
            <person name="Frank Y.A."/>
            <person name="Karnachuk O.V."/>
            <person name="Ravin N.V."/>
        </authorList>
    </citation>
    <scope>NUCLEOTIDE SEQUENCE [LARGE SCALE GENOMIC DNA]</scope>
    <source>
        <strain evidence="8">BY5</strain>
    </source>
</reference>
<dbReference type="GO" id="GO:0006520">
    <property type="term" value="P:amino acid metabolic process"/>
    <property type="evidence" value="ECO:0007669"/>
    <property type="project" value="InterPro"/>
</dbReference>
<evidence type="ECO:0000313" key="8">
    <source>
        <dbReference type="EMBL" id="RCK81754.1"/>
    </source>
</evidence>
<dbReference type="InterPro" id="IPR016211">
    <property type="entry name" value="Glu/Phe/Leu/Val/Trp_DH_bac/arc"/>
</dbReference>
<dbReference type="Gene3D" id="3.40.50.720">
    <property type="entry name" value="NAD(P)-binding Rossmann-like Domain"/>
    <property type="match status" value="1"/>
</dbReference>
<dbReference type="PIRSF" id="PIRSF000188">
    <property type="entry name" value="Phe_leu_dh"/>
    <property type="match status" value="1"/>
</dbReference>
<dbReference type="Pfam" id="PF00208">
    <property type="entry name" value="ELFV_dehydrog"/>
    <property type="match status" value="1"/>
</dbReference>
<dbReference type="CDD" id="cd01075">
    <property type="entry name" value="NAD_bind_Leu_Phe_Val_DH"/>
    <property type="match status" value="1"/>
</dbReference>
<proteinExistence type="inferred from homology"/>
<evidence type="ECO:0000259" key="7">
    <source>
        <dbReference type="SMART" id="SM00839"/>
    </source>
</evidence>
<dbReference type="PANTHER" id="PTHR42722">
    <property type="entry name" value="LEUCINE DEHYDROGENASE"/>
    <property type="match status" value="1"/>
</dbReference>
<dbReference type="Gene3D" id="3.40.50.10860">
    <property type="entry name" value="Leucine Dehydrogenase, chain A, domain 1"/>
    <property type="match status" value="1"/>
</dbReference>
<dbReference type="InterPro" id="IPR046346">
    <property type="entry name" value="Aminoacid_DH-like_N_sf"/>
</dbReference>
<dbReference type="SUPFAM" id="SSF53223">
    <property type="entry name" value="Aminoacid dehydrogenase-like, N-terminal domain"/>
    <property type="match status" value="1"/>
</dbReference>
<evidence type="ECO:0000256" key="2">
    <source>
        <dbReference type="ARBA" id="ARBA00023002"/>
    </source>
</evidence>
<dbReference type="GO" id="GO:0016639">
    <property type="term" value="F:oxidoreductase activity, acting on the CH-NH2 group of donors, NAD or NADP as acceptor"/>
    <property type="evidence" value="ECO:0007669"/>
    <property type="project" value="InterPro"/>
</dbReference>
<comment type="caution">
    <text evidence="8">The sequence shown here is derived from an EMBL/GenBank/DDBJ whole genome shotgun (WGS) entry which is preliminary data.</text>
</comment>
<feature type="active site" description="Proton donor/acceptor" evidence="4">
    <location>
        <position position="80"/>
    </location>
</feature>
<evidence type="ECO:0000256" key="4">
    <source>
        <dbReference type="PIRSR" id="PIRSR000188-1"/>
    </source>
</evidence>
<evidence type="ECO:0000256" key="5">
    <source>
        <dbReference type="PIRSR" id="PIRSR000188-2"/>
    </source>
</evidence>
<feature type="binding site" evidence="5">
    <location>
        <begin position="179"/>
        <end position="184"/>
    </location>
    <ligand>
        <name>NAD(+)</name>
        <dbReference type="ChEBI" id="CHEBI:57540"/>
    </ligand>
</feature>
<dbReference type="Proteomes" id="UP000252355">
    <property type="component" value="Unassembled WGS sequence"/>
</dbReference>
<evidence type="ECO:0000313" key="9">
    <source>
        <dbReference type="Proteomes" id="UP000252355"/>
    </source>
</evidence>
<organism evidence="8 9">
    <name type="scientific">Candidatus Ozemobacter sibiricus</name>
    <dbReference type="NCBI Taxonomy" id="2268124"/>
    <lineage>
        <taxon>Bacteria</taxon>
        <taxon>Candidatus Ozemobacteria</taxon>
        <taxon>Candidatus Ozemobacterales</taxon>
        <taxon>Candidatus Ozemobacteraceae</taxon>
        <taxon>Candidatus Ozemobacter</taxon>
    </lineage>
</organism>